<feature type="transmembrane region" description="Helical" evidence="1">
    <location>
        <begin position="21"/>
        <end position="40"/>
    </location>
</feature>
<organism evidence="2 3">
    <name type="scientific">Pseudomonas nitroreducens</name>
    <dbReference type="NCBI Taxonomy" id="46680"/>
    <lineage>
        <taxon>Bacteria</taxon>
        <taxon>Pseudomonadati</taxon>
        <taxon>Pseudomonadota</taxon>
        <taxon>Gammaproteobacteria</taxon>
        <taxon>Pseudomonadales</taxon>
        <taxon>Pseudomonadaceae</taxon>
        <taxon>Pseudomonas</taxon>
    </lineage>
</organism>
<keyword evidence="1" id="KW-0812">Transmembrane</keyword>
<dbReference type="RefSeq" id="WP_138216498.1">
    <property type="nucleotide sequence ID" value="NZ_VASG01000009.1"/>
</dbReference>
<evidence type="ECO:0000256" key="1">
    <source>
        <dbReference type="SAM" id="Phobius"/>
    </source>
</evidence>
<dbReference type="Proteomes" id="UP000307510">
    <property type="component" value="Unassembled WGS sequence"/>
</dbReference>
<evidence type="ECO:0000313" key="2">
    <source>
        <dbReference type="EMBL" id="TLP69900.1"/>
    </source>
</evidence>
<name>A0A5R8ZUE2_PSENT</name>
<reference evidence="2 3" key="1">
    <citation type="submission" date="2019-05" db="EMBL/GenBank/DDBJ databases">
        <authorList>
            <person name="Moore K."/>
            <person name="O'Neill P."/>
            <person name="Farbos A."/>
            <person name="Studholme D.J."/>
        </authorList>
    </citation>
    <scope>NUCLEOTIDE SEQUENCE [LARGE SCALE GENOMIC DNA]</scope>
    <source>
        <strain evidence="2 3">DSM 9128</strain>
    </source>
</reference>
<keyword evidence="1" id="KW-1133">Transmembrane helix</keyword>
<accession>A0A5R8ZUE2</accession>
<feature type="transmembrane region" description="Helical" evidence="1">
    <location>
        <begin position="46"/>
        <end position="69"/>
    </location>
</feature>
<dbReference type="EMBL" id="VASG01000009">
    <property type="protein sequence ID" value="TLP69900.1"/>
    <property type="molecule type" value="Genomic_DNA"/>
</dbReference>
<protein>
    <submittedName>
        <fullName evidence="2">Uncharacterized protein</fullName>
    </submittedName>
</protein>
<keyword evidence="1" id="KW-0472">Membrane</keyword>
<proteinExistence type="predicted"/>
<comment type="caution">
    <text evidence="2">The sequence shown here is derived from an EMBL/GenBank/DDBJ whole genome shotgun (WGS) entry which is preliminary data.</text>
</comment>
<dbReference type="AlphaFoldDB" id="A0A5R8ZUE2"/>
<reference evidence="3" key="2">
    <citation type="submission" date="2019-06" db="EMBL/GenBank/DDBJ databases">
        <title>AzeR, a transcriptional regulator that responds to azelaic acid in Pseudomonas nitroreducens.</title>
        <authorList>
            <person name="Bez C."/>
            <person name="Javvadi S.G."/>
            <person name="Bertani I."/>
            <person name="Devescovi G."/>
            <person name="Studholme D.J."/>
            <person name="Geller A."/>
            <person name="Levy A."/>
            <person name="Venturi V."/>
        </authorList>
    </citation>
    <scope>NUCLEOTIDE SEQUENCE [LARGE SCALE GENOMIC DNA]</scope>
    <source>
        <strain evidence="3">DSM 9128</strain>
    </source>
</reference>
<sequence length="74" mass="8003">MENPRFISPSPWKRRAGQLQWFGLVLLCLAVGLAALTDLAGQREGVVTIAICFVLGLMALVLVLARVILMRPAG</sequence>
<gene>
    <name evidence="2" type="ORF">FEA48_26695</name>
</gene>
<evidence type="ECO:0000313" key="3">
    <source>
        <dbReference type="Proteomes" id="UP000307510"/>
    </source>
</evidence>